<dbReference type="Proteomes" id="UP000006765">
    <property type="component" value="Unassembled WGS sequence"/>
</dbReference>
<evidence type="ECO:0000313" key="1">
    <source>
        <dbReference type="EMBL" id="EKE44538.1"/>
    </source>
</evidence>
<keyword evidence="2" id="KW-1185">Reference proteome</keyword>
<dbReference type="AlphaFoldDB" id="K2HAI2"/>
<comment type="caution">
    <text evidence="1">The sequence shown here is derived from an EMBL/GenBank/DDBJ whole genome shotgun (WGS) entry which is preliminary data.</text>
</comment>
<evidence type="ECO:0008006" key="3">
    <source>
        <dbReference type="Google" id="ProtNLM"/>
    </source>
</evidence>
<protein>
    <recommendedName>
        <fullName evidence="3">Response regulatory domain-containing protein</fullName>
    </recommendedName>
</protein>
<reference evidence="1 2" key="1">
    <citation type="journal article" date="2012" name="J. Bacteriol.">
        <title>Draft Genome Sequence of Oceaniovalibus guishaninsula JLT2003T.</title>
        <authorList>
            <person name="Tang K."/>
            <person name="Liu K."/>
            <person name="Jiao N."/>
        </authorList>
    </citation>
    <scope>NUCLEOTIDE SEQUENCE [LARGE SCALE GENOMIC DNA]</scope>
    <source>
        <strain evidence="1 2">JLT2003</strain>
    </source>
</reference>
<sequence>METATRQPSIFVVMERDPFVAADLCDWIARRWPDARILLARSFAEAEGILATVPEGVFAVIDDTFPGASDGRLSALLPETCRGIVLVSRYGEAQPVPRHVMVDKPFTSAVLDGAYRRAMAPPSRKAAG</sequence>
<proteinExistence type="predicted"/>
<gene>
    <name evidence="1" type="ORF">OCGS_1376</name>
</gene>
<dbReference type="EMBL" id="AMGO01000021">
    <property type="protein sequence ID" value="EKE44538.1"/>
    <property type="molecule type" value="Genomic_DNA"/>
</dbReference>
<evidence type="ECO:0000313" key="2">
    <source>
        <dbReference type="Proteomes" id="UP000006765"/>
    </source>
</evidence>
<accession>K2HAI2</accession>
<name>K2HAI2_9RHOB</name>
<organism evidence="1 2">
    <name type="scientific">Oceaniovalibus guishaninsula JLT2003</name>
    <dbReference type="NCBI Taxonomy" id="1231392"/>
    <lineage>
        <taxon>Bacteria</taxon>
        <taxon>Pseudomonadati</taxon>
        <taxon>Pseudomonadota</taxon>
        <taxon>Alphaproteobacteria</taxon>
        <taxon>Rhodobacterales</taxon>
        <taxon>Roseobacteraceae</taxon>
        <taxon>Oceaniovalibus</taxon>
    </lineage>
</organism>
<dbReference type="RefSeq" id="WP_007426528.1">
    <property type="nucleotide sequence ID" value="NZ_AMGO01000021.1"/>
</dbReference>